<feature type="region of interest" description="Disordered" evidence="1">
    <location>
        <begin position="1"/>
        <end position="103"/>
    </location>
</feature>
<evidence type="ECO:0000313" key="3">
    <source>
        <dbReference type="Proteomes" id="UP000076738"/>
    </source>
</evidence>
<dbReference type="Proteomes" id="UP000076738">
    <property type="component" value="Unassembled WGS sequence"/>
</dbReference>
<name>A0A167HY66_CALVF</name>
<accession>A0A167HY66</accession>
<sequence>MNHHPAVPAPAPKQTLPLKEETHPPHAPPRVRPLRDAGAGSSKARQGNRVPWRVTGLGLRSGTSLTGAKLRVARRQGRPERRGSEERGKRARGRPNDGQRELA</sequence>
<gene>
    <name evidence="2" type="ORF">CALVIDRAFT_318821</name>
</gene>
<evidence type="ECO:0000256" key="1">
    <source>
        <dbReference type="SAM" id="MobiDB-lite"/>
    </source>
</evidence>
<dbReference type="EMBL" id="KV417314">
    <property type="protein sequence ID" value="KZO92103.1"/>
    <property type="molecule type" value="Genomic_DNA"/>
</dbReference>
<organism evidence="2 3">
    <name type="scientific">Calocera viscosa (strain TUFC12733)</name>
    <dbReference type="NCBI Taxonomy" id="1330018"/>
    <lineage>
        <taxon>Eukaryota</taxon>
        <taxon>Fungi</taxon>
        <taxon>Dikarya</taxon>
        <taxon>Basidiomycota</taxon>
        <taxon>Agaricomycotina</taxon>
        <taxon>Dacrymycetes</taxon>
        <taxon>Dacrymycetales</taxon>
        <taxon>Dacrymycetaceae</taxon>
        <taxon>Calocera</taxon>
    </lineage>
</organism>
<keyword evidence="3" id="KW-1185">Reference proteome</keyword>
<protein>
    <submittedName>
        <fullName evidence="2">Uncharacterized protein</fullName>
    </submittedName>
</protein>
<proteinExistence type="predicted"/>
<dbReference type="AlphaFoldDB" id="A0A167HY66"/>
<feature type="compositionally biased region" description="Low complexity" evidence="1">
    <location>
        <begin position="55"/>
        <end position="67"/>
    </location>
</feature>
<reference evidence="2 3" key="1">
    <citation type="journal article" date="2016" name="Mol. Biol. Evol.">
        <title>Comparative Genomics of Early-Diverging Mushroom-Forming Fungi Provides Insights into the Origins of Lignocellulose Decay Capabilities.</title>
        <authorList>
            <person name="Nagy L.G."/>
            <person name="Riley R."/>
            <person name="Tritt A."/>
            <person name="Adam C."/>
            <person name="Daum C."/>
            <person name="Floudas D."/>
            <person name="Sun H."/>
            <person name="Yadav J.S."/>
            <person name="Pangilinan J."/>
            <person name="Larsson K.H."/>
            <person name="Matsuura K."/>
            <person name="Barry K."/>
            <person name="Labutti K."/>
            <person name="Kuo R."/>
            <person name="Ohm R.A."/>
            <person name="Bhattacharya S.S."/>
            <person name="Shirouzu T."/>
            <person name="Yoshinaga Y."/>
            <person name="Martin F.M."/>
            <person name="Grigoriev I.V."/>
            <person name="Hibbett D.S."/>
        </authorList>
    </citation>
    <scope>NUCLEOTIDE SEQUENCE [LARGE SCALE GENOMIC DNA]</scope>
    <source>
        <strain evidence="2 3">TUFC12733</strain>
    </source>
</reference>
<evidence type="ECO:0000313" key="2">
    <source>
        <dbReference type="EMBL" id="KZO92103.1"/>
    </source>
</evidence>
<feature type="compositionally biased region" description="Basic and acidic residues" evidence="1">
    <location>
        <begin position="77"/>
        <end position="103"/>
    </location>
</feature>